<feature type="compositionally biased region" description="Basic and acidic residues" evidence="5">
    <location>
        <begin position="174"/>
        <end position="185"/>
    </location>
</feature>
<evidence type="ECO:0000256" key="3">
    <source>
        <dbReference type="ARBA" id="ARBA00023163"/>
    </source>
</evidence>
<dbReference type="OMA" id="LENWNTC"/>
<dbReference type="OrthoDB" id="690068at2759"/>
<keyword evidence="2" id="KW-0805">Transcription regulation</keyword>
<dbReference type="EMBL" id="BFAA01043301">
    <property type="protein sequence ID" value="GCB83772.1"/>
    <property type="molecule type" value="Genomic_DNA"/>
</dbReference>
<evidence type="ECO:0000259" key="6">
    <source>
        <dbReference type="PROSITE" id="PS51054"/>
    </source>
</evidence>
<dbReference type="Pfam" id="PF07527">
    <property type="entry name" value="Hairy_orange"/>
    <property type="match status" value="1"/>
</dbReference>
<dbReference type="InterPro" id="IPR003650">
    <property type="entry name" value="Orange_dom"/>
</dbReference>
<dbReference type="GO" id="GO:0005634">
    <property type="term" value="C:nucleus"/>
    <property type="evidence" value="ECO:0007669"/>
    <property type="project" value="UniProtKB-SubCell"/>
</dbReference>
<dbReference type="PROSITE" id="PS51054">
    <property type="entry name" value="ORANGE"/>
    <property type="match status" value="1"/>
</dbReference>
<feature type="region of interest" description="Disordered" evidence="5">
    <location>
        <begin position="283"/>
        <end position="323"/>
    </location>
</feature>
<feature type="compositionally biased region" description="Basic and acidic residues" evidence="5">
    <location>
        <begin position="149"/>
        <end position="159"/>
    </location>
</feature>
<dbReference type="AlphaFoldDB" id="A0A401QEK0"/>
<evidence type="ECO:0000313" key="8">
    <source>
        <dbReference type="Proteomes" id="UP000288216"/>
    </source>
</evidence>
<dbReference type="GO" id="GO:0006355">
    <property type="term" value="P:regulation of DNA-templated transcription"/>
    <property type="evidence" value="ECO:0007669"/>
    <property type="project" value="InterPro"/>
</dbReference>
<sequence>TLGHLEKAVVLELTLKHFKALTMLTEQQHQKILALQNGNCAVKGPVQSDLDAFHSGFQACAREVLQHLTRFESWAPREQRCAQLIGHLHQAAAQLRTGREMQTSGEGQAGAQLVEHNHGSDNCVPVIRRTQATEHNGSDTDTDSGYGGDGERSEGKKEFNPGAGSSHKSRTYKIKQEPDDPPAKRVKIDQAGHMTRSEAGRDSALCSMMEIGTMPTLGQQPPFCLPFYFIAPTTATPYMPLMDKTNLEKCWYPAPIPALYAGIPAMHGISVLASDRLLRQNPSLGSGLQLGPHSSESEPAGSLRAERVLSPALEPLQSPNNTS</sequence>
<dbReference type="SUPFAM" id="SSF158457">
    <property type="entry name" value="Orange domain-like"/>
    <property type="match status" value="1"/>
</dbReference>
<evidence type="ECO:0000256" key="2">
    <source>
        <dbReference type="ARBA" id="ARBA00023015"/>
    </source>
</evidence>
<gene>
    <name evidence="7" type="ORF">scyTo_0024322</name>
</gene>
<dbReference type="SMART" id="SM00511">
    <property type="entry name" value="ORANGE"/>
    <property type="match status" value="1"/>
</dbReference>
<dbReference type="GO" id="GO:0003677">
    <property type="term" value="F:DNA binding"/>
    <property type="evidence" value="ECO:0007669"/>
    <property type="project" value="InterPro"/>
</dbReference>
<evidence type="ECO:0000256" key="5">
    <source>
        <dbReference type="SAM" id="MobiDB-lite"/>
    </source>
</evidence>
<evidence type="ECO:0000256" key="4">
    <source>
        <dbReference type="ARBA" id="ARBA00023242"/>
    </source>
</evidence>
<dbReference type="Gene3D" id="6.10.250.980">
    <property type="match status" value="1"/>
</dbReference>
<comment type="caution">
    <text evidence="7">The sequence shown here is derived from an EMBL/GenBank/DDBJ whole genome shotgun (WGS) entry which is preliminary data.</text>
</comment>
<dbReference type="STRING" id="75743.A0A401QEK0"/>
<reference evidence="7 8" key="1">
    <citation type="journal article" date="2018" name="Nat. Ecol. Evol.">
        <title>Shark genomes provide insights into elasmobranch evolution and the origin of vertebrates.</title>
        <authorList>
            <person name="Hara Y"/>
            <person name="Yamaguchi K"/>
            <person name="Onimaru K"/>
            <person name="Kadota M"/>
            <person name="Koyanagi M"/>
            <person name="Keeley SD"/>
            <person name="Tatsumi K"/>
            <person name="Tanaka K"/>
            <person name="Motone F"/>
            <person name="Kageyama Y"/>
            <person name="Nozu R"/>
            <person name="Adachi N"/>
            <person name="Nishimura O"/>
            <person name="Nakagawa R"/>
            <person name="Tanegashima C"/>
            <person name="Kiyatake I"/>
            <person name="Matsumoto R"/>
            <person name="Murakumo K"/>
            <person name="Nishida K"/>
            <person name="Terakita A"/>
            <person name="Kuratani S"/>
            <person name="Sato K"/>
            <person name="Hyodo S Kuraku.S."/>
        </authorList>
    </citation>
    <scope>NUCLEOTIDE SEQUENCE [LARGE SCALE GENOMIC DNA]</scope>
</reference>
<feature type="non-terminal residue" evidence="7">
    <location>
        <position position="1"/>
    </location>
</feature>
<dbReference type="Proteomes" id="UP000288216">
    <property type="component" value="Unassembled WGS sequence"/>
</dbReference>
<proteinExistence type="predicted"/>
<evidence type="ECO:0000256" key="1">
    <source>
        <dbReference type="ARBA" id="ARBA00004123"/>
    </source>
</evidence>
<keyword evidence="3" id="KW-0804">Transcription</keyword>
<accession>A0A401QEK0</accession>
<organism evidence="7 8">
    <name type="scientific">Scyliorhinus torazame</name>
    <name type="common">Cloudy catshark</name>
    <name type="synonym">Catulus torazame</name>
    <dbReference type="NCBI Taxonomy" id="75743"/>
    <lineage>
        <taxon>Eukaryota</taxon>
        <taxon>Metazoa</taxon>
        <taxon>Chordata</taxon>
        <taxon>Craniata</taxon>
        <taxon>Vertebrata</taxon>
        <taxon>Chondrichthyes</taxon>
        <taxon>Elasmobranchii</taxon>
        <taxon>Galeomorphii</taxon>
        <taxon>Galeoidea</taxon>
        <taxon>Carcharhiniformes</taxon>
        <taxon>Scyliorhinidae</taxon>
        <taxon>Scyliorhinus</taxon>
    </lineage>
</organism>
<dbReference type="PANTHER" id="PTHR10985">
    <property type="entry name" value="BASIC HELIX-LOOP-HELIX TRANSCRIPTION FACTOR, HES-RELATED"/>
    <property type="match status" value="1"/>
</dbReference>
<name>A0A401QEK0_SCYTO</name>
<feature type="region of interest" description="Disordered" evidence="5">
    <location>
        <begin position="131"/>
        <end position="185"/>
    </location>
</feature>
<comment type="subcellular location">
    <subcellularLocation>
        <location evidence="1">Nucleus</location>
    </subcellularLocation>
</comment>
<protein>
    <recommendedName>
        <fullName evidence="6">Orange domain-containing protein</fullName>
    </recommendedName>
</protein>
<dbReference type="InterPro" id="IPR050370">
    <property type="entry name" value="HES_HEY"/>
</dbReference>
<feature type="domain" description="Orange" evidence="6">
    <location>
        <begin position="53"/>
        <end position="88"/>
    </location>
</feature>
<evidence type="ECO:0000313" key="7">
    <source>
        <dbReference type="EMBL" id="GCB83772.1"/>
    </source>
</evidence>
<keyword evidence="4" id="KW-0539">Nucleus</keyword>
<keyword evidence="8" id="KW-1185">Reference proteome</keyword>